<dbReference type="Proteomes" id="UP000034182">
    <property type="component" value="Unassembled WGS sequence"/>
</dbReference>
<dbReference type="AlphaFoldDB" id="A0A0G2F0G5"/>
<organism evidence="3 4">
    <name type="scientific">Diplodia seriata</name>
    <dbReference type="NCBI Taxonomy" id="420778"/>
    <lineage>
        <taxon>Eukaryota</taxon>
        <taxon>Fungi</taxon>
        <taxon>Dikarya</taxon>
        <taxon>Ascomycota</taxon>
        <taxon>Pezizomycotina</taxon>
        <taxon>Dothideomycetes</taxon>
        <taxon>Dothideomycetes incertae sedis</taxon>
        <taxon>Botryosphaeriales</taxon>
        <taxon>Botryosphaeriaceae</taxon>
        <taxon>Diplodia</taxon>
    </lineage>
</organism>
<dbReference type="InterPro" id="IPR038843">
    <property type="entry name" value="Sed1/Spi1"/>
</dbReference>
<proteinExistence type="predicted"/>
<sequence>MRFSAVAAAAALAAGAQAAGNSTGDVYVTEVVSEYTTYCPYATSFTQAGKTYTVSSATTLTITDCPGGCTVTKQIAGTPYAATPHPTTPSANKMPVISSSSSAPYPTGGNSTNGTISISKPVLSTTAGASASASGAAGASASSTQTGAANHIAASGAGLAALLGFAAYVL</sequence>
<dbReference type="GO" id="GO:0031505">
    <property type="term" value="P:fungal-type cell wall organization"/>
    <property type="evidence" value="ECO:0007669"/>
    <property type="project" value="InterPro"/>
</dbReference>
<gene>
    <name evidence="3" type="ORF">UCDDS831_g00287</name>
</gene>
<feature type="chain" id="PRO_5002543841" evidence="2">
    <location>
        <begin position="19"/>
        <end position="170"/>
    </location>
</feature>
<feature type="compositionally biased region" description="Low complexity" evidence="1">
    <location>
        <begin position="82"/>
        <end position="91"/>
    </location>
</feature>
<evidence type="ECO:0000256" key="2">
    <source>
        <dbReference type="SAM" id="SignalP"/>
    </source>
</evidence>
<comment type="caution">
    <text evidence="3">The sequence shown here is derived from an EMBL/GenBank/DDBJ whole genome shotgun (WGS) entry which is preliminary data.</text>
</comment>
<evidence type="ECO:0000313" key="4">
    <source>
        <dbReference type="Proteomes" id="UP000034182"/>
    </source>
</evidence>
<dbReference type="EMBL" id="LAQI01000010">
    <property type="protein sequence ID" value="KKY28317.1"/>
    <property type="molecule type" value="Genomic_DNA"/>
</dbReference>
<evidence type="ECO:0000256" key="1">
    <source>
        <dbReference type="SAM" id="MobiDB-lite"/>
    </source>
</evidence>
<reference evidence="3 4" key="2">
    <citation type="submission" date="2015-05" db="EMBL/GenBank/DDBJ databases">
        <title>Distinctive expansion of gene families associated with plant cell wall degradation and secondary metabolism in the genomes of grapevine trunk pathogens.</title>
        <authorList>
            <person name="Lawrence D.P."/>
            <person name="Travadon R."/>
            <person name="Rolshausen P.E."/>
            <person name="Baumgartner K."/>
        </authorList>
    </citation>
    <scope>NUCLEOTIDE SEQUENCE [LARGE SCALE GENOMIC DNA]</scope>
    <source>
        <strain evidence="3">DS831</strain>
    </source>
</reference>
<reference evidence="3 4" key="1">
    <citation type="submission" date="2015-03" db="EMBL/GenBank/DDBJ databases">
        <authorList>
            <person name="Morales-Cruz A."/>
            <person name="Amrine K.C."/>
            <person name="Cantu D."/>
        </authorList>
    </citation>
    <scope>NUCLEOTIDE SEQUENCE [LARGE SCALE GENOMIC DNA]</scope>
    <source>
        <strain evidence="3">DS831</strain>
    </source>
</reference>
<feature type="region of interest" description="Disordered" evidence="1">
    <location>
        <begin position="82"/>
        <end position="110"/>
    </location>
</feature>
<keyword evidence="2" id="KW-0732">Signal</keyword>
<protein>
    <submittedName>
        <fullName evidence="3">Putative mmc protein</fullName>
    </submittedName>
</protein>
<dbReference type="PANTHER" id="PTHR35523:SF1">
    <property type="entry name" value="CELL WALL PROTEIN SED1"/>
    <property type="match status" value="1"/>
</dbReference>
<dbReference type="GO" id="GO:0009277">
    <property type="term" value="C:fungal-type cell wall"/>
    <property type="evidence" value="ECO:0007669"/>
    <property type="project" value="TreeGrafter"/>
</dbReference>
<name>A0A0G2F0G5_9PEZI</name>
<dbReference type="GO" id="GO:0005199">
    <property type="term" value="F:structural constituent of cell wall"/>
    <property type="evidence" value="ECO:0007669"/>
    <property type="project" value="InterPro"/>
</dbReference>
<accession>A0A0G2F0G5</accession>
<dbReference type="PANTHER" id="PTHR35523">
    <property type="entry name" value="CELL WALL PROTEIN SED1"/>
    <property type="match status" value="1"/>
</dbReference>
<feature type="signal peptide" evidence="2">
    <location>
        <begin position="1"/>
        <end position="18"/>
    </location>
</feature>
<feature type="compositionally biased region" description="Polar residues" evidence="1">
    <location>
        <begin position="97"/>
        <end position="110"/>
    </location>
</feature>
<evidence type="ECO:0000313" key="3">
    <source>
        <dbReference type="EMBL" id="KKY28317.1"/>
    </source>
</evidence>